<sequence>MPKTLVYYCSGHGFGHATRVSALASHLLRLPGPARPVIYIVSSAPQHVFTDAVSLGAHYRSAFIDPVIVQPLAYCVDRQRSVDGLKAFMEREAEMAEREVRWLNAVGAHCVLSDAAYLGCLAATQAGLPSILVTNFTFDSVYSFLSTTITEAPMTTSDETHPATEHLRALESDTPIPREELEPLVQRIHRGYRCADLLLRLPGYIPIPSFAMEPKLPSSDWVDPASNQFREEILASLDHNSSTLYPSVPSTSTKPARQVLDAPLLVRAPSESIYTSSGRANFLNSIGIPEHLHSSKILVVSFGGQIFRRPHSRAGTPSHSRHASRDLTPEPPHAHHLRLEIPPPTPDHDHGDHVFSSPRVATESHLWIPGAPPALKRDGTATSPTSPVVRVFSPPEDEQVDEEQSALLLPDDSWIAVVCGVSKDQWNAENATDSLLPDGFYIAPRDVYMPDLTAVGDVLLGKLGYGTVSECVDSSTPFVYVSRPLFIEEHGLRRLLEQQGVGIELMRESYEAGDWAGAIGEAYRRGSRAKSSRRLDGLEGVQRRKQEGRRMAEQIIQWIR</sequence>
<evidence type="ECO:0008006" key="4">
    <source>
        <dbReference type="Google" id="ProtNLM"/>
    </source>
</evidence>
<evidence type="ECO:0000256" key="1">
    <source>
        <dbReference type="SAM" id="MobiDB-lite"/>
    </source>
</evidence>
<reference evidence="2" key="1">
    <citation type="submission" date="2023-11" db="EMBL/GenBank/DDBJ databases">
        <authorList>
            <person name="De Vega J J."/>
            <person name="De Vega J J."/>
        </authorList>
    </citation>
    <scope>NUCLEOTIDE SEQUENCE</scope>
</reference>
<name>A0AAD2H658_9AGAR</name>
<dbReference type="Proteomes" id="UP001295794">
    <property type="component" value="Unassembled WGS sequence"/>
</dbReference>
<protein>
    <recommendedName>
        <fullName evidence="4">L-arabinokinase</fullName>
    </recommendedName>
</protein>
<dbReference type="Gene3D" id="3.40.50.2000">
    <property type="entry name" value="Glycogen Phosphorylase B"/>
    <property type="match status" value="1"/>
</dbReference>
<gene>
    <name evidence="2" type="ORF">MYCIT1_LOCUS13216</name>
</gene>
<dbReference type="PANTHER" id="PTHR38134">
    <property type="entry name" value="SLR1395 PROTEIN"/>
    <property type="match status" value="1"/>
</dbReference>
<dbReference type="PANTHER" id="PTHR38134:SF2">
    <property type="entry name" value="GALACTOKINASE"/>
    <property type="match status" value="1"/>
</dbReference>
<proteinExistence type="predicted"/>
<evidence type="ECO:0000313" key="2">
    <source>
        <dbReference type="EMBL" id="CAK5269475.1"/>
    </source>
</evidence>
<dbReference type="InterPro" id="IPR053205">
    <property type="entry name" value="GHMP_kinase_L-arabinokinase"/>
</dbReference>
<feature type="region of interest" description="Disordered" evidence="1">
    <location>
        <begin position="309"/>
        <end position="356"/>
    </location>
</feature>
<dbReference type="EMBL" id="CAVNYO010000149">
    <property type="protein sequence ID" value="CAK5269475.1"/>
    <property type="molecule type" value="Genomic_DNA"/>
</dbReference>
<keyword evidence="3" id="KW-1185">Reference proteome</keyword>
<comment type="caution">
    <text evidence="2">The sequence shown here is derived from an EMBL/GenBank/DDBJ whole genome shotgun (WGS) entry which is preliminary data.</text>
</comment>
<accession>A0AAD2H658</accession>
<organism evidence="2 3">
    <name type="scientific">Mycena citricolor</name>
    <dbReference type="NCBI Taxonomy" id="2018698"/>
    <lineage>
        <taxon>Eukaryota</taxon>
        <taxon>Fungi</taxon>
        <taxon>Dikarya</taxon>
        <taxon>Basidiomycota</taxon>
        <taxon>Agaricomycotina</taxon>
        <taxon>Agaricomycetes</taxon>
        <taxon>Agaricomycetidae</taxon>
        <taxon>Agaricales</taxon>
        <taxon>Marasmiineae</taxon>
        <taxon>Mycenaceae</taxon>
        <taxon>Mycena</taxon>
    </lineage>
</organism>
<evidence type="ECO:0000313" key="3">
    <source>
        <dbReference type="Proteomes" id="UP001295794"/>
    </source>
</evidence>
<dbReference type="AlphaFoldDB" id="A0AAD2H658"/>